<reference evidence="16 17" key="1">
    <citation type="submission" date="2018-03" db="EMBL/GenBank/DDBJ databases">
        <title>Phenotypic and genomic properties of Cyclonatronum proteinivorum gen. nov., sp. nov., a haloalkaliphilic bacteroidete from soda lakes possessing Na+-translocating rhodopsin.</title>
        <authorList>
            <person name="Toshchakov S.V."/>
            <person name="Korzhenkov A."/>
            <person name="Samarov N.I."/>
            <person name="Kublanov I.V."/>
            <person name="Muntyan M.S."/>
            <person name="Sorokin D.Y."/>
        </authorList>
    </citation>
    <scope>NUCLEOTIDE SEQUENCE [LARGE SCALE GENOMIC DNA]</scope>
    <source>
        <strain evidence="16 17">Omega</strain>
    </source>
</reference>
<evidence type="ECO:0000256" key="6">
    <source>
        <dbReference type="ARBA" id="ARBA00022806"/>
    </source>
</evidence>
<proteinExistence type="inferred from homology"/>
<dbReference type="GO" id="GO:0042802">
    <property type="term" value="F:identical protein binding"/>
    <property type="evidence" value="ECO:0007669"/>
    <property type="project" value="UniProtKB-ARBA"/>
</dbReference>
<feature type="compositionally biased region" description="Acidic residues" evidence="14">
    <location>
        <begin position="536"/>
        <end position="546"/>
    </location>
</feature>
<dbReference type="Gene3D" id="1.10.860.10">
    <property type="entry name" value="DNAb Helicase, Chain A"/>
    <property type="match status" value="1"/>
</dbReference>
<keyword evidence="17" id="KW-1185">Reference proteome</keyword>
<dbReference type="SUPFAM" id="SSF48024">
    <property type="entry name" value="N-terminal domain of DnaB helicase"/>
    <property type="match status" value="1"/>
</dbReference>
<dbReference type="Pfam" id="PF00772">
    <property type="entry name" value="DnaB"/>
    <property type="match status" value="1"/>
</dbReference>
<dbReference type="RefSeq" id="WP_114984583.1">
    <property type="nucleotide sequence ID" value="NZ_CP027806.1"/>
</dbReference>
<feature type="domain" description="SF4 helicase" evidence="15">
    <location>
        <begin position="200"/>
        <end position="476"/>
    </location>
</feature>
<dbReference type="FunFam" id="1.10.860.10:FF:000001">
    <property type="entry name" value="Replicative DNA helicase"/>
    <property type="match status" value="1"/>
</dbReference>
<feature type="region of interest" description="Disordered" evidence="14">
    <location>
        <begin position="477"/>
        <end position="546"/>
    </location>
</feature>
<dbReference type="AlphaFoldDB" id="A0A345ULN6"/>
<dbReference type="PROSITE" id="PS51199">
    <property type="entry name" value="SF4_HELICASE"/>
    <property type="match status" value="1"/>
</dbReference>
<evidence type="ECO:0000256" key="12">
    <source>
        <dbReference type="NCBIfam" id="TIGR00665"/>
    </source>
</evidence>
<dbReference type="CDD" id="cd00984">
    <property type="entry name" value="DnaB_C"/>
    <property type="match status" value="1"/>
</dbReference>
<dbReference type="KEGG" id="cprv:CYPRO_2139"/>
<keyword evidence="8 13" id="KW-0238">DNA-binding</keyword>
<dbReference type="GO" id="GO:1990077">
    <property type="term" value="C:primosome complex"/>
    <property type="evidence" value="ECO:0007669"/>
    <property type="project" value="UniProtKB-UniRule"/>
</dbReference>
<dbReference type="InterPro" id="IPR036185">
    <property type="entry name" value="DNA_heli_DnaB-like_N_sf"/>
</dbReference>
<keyword evidence="5 13" id="KW-0378">Hydrolase</keyword>
<evidence type="ECO:0000256" key="5">
    <source>
        <dbReference type="ARBA" id="ARBA00022801"/>
    </source>
</evidence>
<comment type="function">
    <text evidence="10 13">The main replicative DNA helicase, it participates in initiation and elongation during chromosome replication. Travels ahead of the DNA replisome, separating dsDNA into templates for DNA synthesis. A processive ATP-dependent 5'-3' DNA helicase it has DNA-dependent ATPase activity.</text>
</comment>
<evidence type="ECO:0000256" key="9">
    <source>
        <dbReference type="ARBA" id="ARBA00023235"/>
    </source>
</evidence>
<dbReference type="InterPro" id="IPR007693">
    <property type="entry name" value="DNA_helicase_DnaB-like_N"/>
</dbReference>
<dbReference type="InterPro" id="IPR027417">
    <property type="entry name" value="P-loop_NTPase"/>
</dbReference>
<name>A0A345ULN6_9BACT</name>
<keyword evidence="4 13" id="KW-0547">Nucleotide-binding</keyword>
<keyword evidence="7 13" id="KW-0067">ATP-binding</keyword>
<evidence type="ECO:0000256" key="13">
    <source>
        <dbReference type="RuleBase" id="RU362085"/>
    </source>
</evidence>
<dbReference type="EMBL" id="CP027806">
    <property type="protein sequence ID" value="AXJ01388.1"/>
    <property type="molecule type" value="Genomic_DNA"/>
</dbReference>
<gene>
    <name evidence="16" type="ORF">CYPRO_2139</name>
</gene>
<dbReference type="GO" id="GO:0005829">
    <property type="term" value="C:cytosol"/>
    <property type="evidence" value="ECO:0007669"/>
    <property type="project" value="TreeGrafter"/>
</dbReference>
<dbReference type="NCBIfam" id="TIGR00665">
    <property type="entry name" value="DnaB"/>
    <property type="match status" value="1"/>
</dbReference>
<sequence length="546" mass="59801">MSNGYANSPGNYAAPRGQDGAAAYPEGGVLPPQAIEIEQAVLGGMLIEHEAATLAIELLQPSDFYRKGHRHVFEIMQELYEKSNPLDLITVESELRDRKLLEEIGGPAYLGELTRAVSSAANIEYHCQILAEKAIKRTIISTFTDVVKESYDPGTDPYDMLDKAERSIYELANAKRGIESNNMSDILKKTLQHLEDIRGQKGGITGIPSGTDVDKWTAGWQKGDMVIIAARPSMGKTAFVLTIARNAALFPVEEKRAAVAIFSLEMSSQQLVQRLLTMEGRVNAQDARTGRLTDNDFKLLIDAASRLFKAKIFIDDTPALSVLELRSKCRRLKSEHDINLIIIDYLQLMRGNTNDRNSNREQEIATISRGLKSLAKELDVPVIALSQLSRAVETRGGNKRPMLSDLRESGSIEQDADVVCFLYRPGYYNITTDDEGNSTEGVAEVIIGKQRNGPVGTVKLQFVEQYARFENFASYQNNAPGMDSAESEGDGNQGGGNSSAALPPFDDDDETAGAVSPSEPGTSRRPPMYQPGPADFSDDSGENPPF</sequence>
<evidence type="ECO:0000256" key="11">
    <source>
        <dbReference type="ARBA" id="ARBA00048954"/>
    </source>
</evidence>
<evidence type="ECO:0000256" key="2">
    <source>
        <dbReference type="ARBA" id="ARBA00022515"/>
    </source>
</evidence>
<comment type="similarity">
    <text evidence="1 13">Belongs to the helicase family. DnaB subfamily.</text>
</comment>
<evidence type="ECO:0000256" key="1">
    <source>
        <dbReference type="ARBA" id="ARBA00008428"/>
    </source>
</evidence>
<keyword evidence="6 13" id="KW-0347">Helicase</keyword>
<evidence type="ECO:0000313" key="16">
    <source>
        <dbReference type="EMBL" id="AXJ01388.1"/>
    </source>
</evidence>
<dbReference type="Proteomes" id="UP000254808">
    <property type="component" value="Chromosome"/>
</dbReference>
<evidence type="ECO:0000256" key="7">
    <source>
        <dbReference type="ARBA" id="ARBA00022840"/>
    </source>
</evidence>
<dbReference type="GO" id="GO:0006269">
    <property type="term" value="P:DNA replication, synthesis of primer"/>
    <property type="evidence" value="ECO:0007669"/>
    <property type="project" value="UniProtKB-UniRule"/>
</dbReference>
<dbReference type="EC" id="5.6.2.3" evidence="12 13"/>
<dbReference type="FunFam" id="3.40.50.300:FF:000076">
    <property type="entry name" value="Replicative DNA helicase"/>
    <property type="match status" value="1"/>
</dbReference>
<dbReference type="Gene3D" id="3.40.50.300">
    <property type="entry name" value="P-loop containing nucleotide triphosphate hydrolases"/>
    <property type="match status" value="1"/>
</dbReference>
<evidence type="ECO:0000256" key="10">
    <source>
        <dbReference type="ARBA" id="ARBA00044932"/>
    </source>
</evidence>
<evidence type="ECO:0000259" key="15">
    <source>
        <dbReference type="PROSITE" id="PS51199"/>
    </source>
</evidence>
<comment type="catalytic activity">
    <reaction evidence="11 13">
        <text>ATP + H2O = ADP + phosphate + H(+)</text>
        <dbReference type="Rhea" id="RHEA:13065"/>
        <dbReference type="ChEBI" id="CHEBI:15377"/>
        <dbReference type="ChEBI" id="CHEBI:15378"/>
        <dbReference type="ChEBI" id="CHEBI:30616"/>
        <dbReference type="ChEBI" id="CHEBI:43474"/>
        <dbReference type="ChEBI" id="CHEBI:456216"/>
        <dbReference type="EC" id="5.6.2.3"/>
    </reaction>
</comment>
<dbReference type="GO" id="GO:0005524">
    <property type="term" value="F:ATP binding"/>
    <property type="evidence" value="ECO:0007669"/>
    <property type="project" value="UniProtKB-UniRule"/>
</dbReference>
<dbReference type="GO" id="GO:0016887">
    <property type="term" value="F:ATP hydrolysis activity"/>
    <property type="evidence" value="ECO:0007669"/>
    <property type="project" value="RHEA"/>
</dbReference>
<dbReference type="SUPFAM" id="SSF52540">
    <property type="entry name" value="P-loop containing nucleoside triphosphate hydrolases"/>
    <property type="match status" value="1"/>
</dbReference>
<evidence type="ECO:0000256" key="4">
    <source>
        <dbReference type="ARBA" id="ARBA00022741"/>
    </source>
</evidence>
<evidence type="ECO:0000256" key="14">
    <source>
        <dbReference type="SAM" id="MobiDB-lite"/>
    </source>
</evidence>
<evidence type="ECO:0000256" key="3">
    <source>
        <dbReference type="ARBA" id="ARBA00022705"/>
    </source>
</evidence>
<keyword evidence="3 13" id="KW-0235">DNA replication</keyword>
<dbReference type="InterPro" id="IPR016136">
    <property type="entry name" value="DNA_helicase_N/primase_C"/>
</dbReference>
<dbReference type="PANTHER" id="PTHR30153">
    <property type="entry name" value="REPLICATIVE DNA HELICASE DNAB"/>
    <property type="match status" value="1"/>
</dbReference>
<dbReference type="Pfam" id="PF03796">
    <property type="entry name" value="DnaB_C"/>
    <property type="match status" value="1"/>
</dbReference>
<dbReference type="InterPro" id="IPR007694">
    <property type="entry name" value="DNA_helicase_DnaB-like_C"/>
</dbReference>
<dbReference type="GO" id="GO:0043139">
    <property type="term" value="F:5'-3' DNA helicase activity"/>
    <property type="evidence" value="ECO:0007669"/>
    <property type="project" value="UniProtKB-EC"/>
</dbReference>
<dbReference type="OrthoDB" id="9773982at2"/>
<evidence type="ECO:0000313" key="17">
    <source>
        <dbReference type="Proteomes" id="UP000254808"/>
    </source>
</evidence>
<organism evidence="16 17">
    <name type="scientific">Cyclonatronum proteinivorum</name>
    <dbReference type="NCBI Taxonomy" id="1457365"/>
    <lineage>
        <taxon>Bacteria</taxon>
        <taxon>Pseudomonadati</taxon>
        <taxon>Balneolota</taxon>
        <taxon>Balneolia</taxon>
        <taxon>Balneolales</taxon>
        <taxon>Cyclonatronaceae</taxon>
        <taxon>Cyclonatronum</taxon>
    </lineage>
</organism>
<dbReference type="InterPro" id="IPR007692">
    <property type="entry name" value="DNA_helicase_DnaB"/>
</dbReference>
<dbReference type="GO" id="GO:0003677">
    <property type="term" value="F:DNA binding"/>
    <property type="evidence" value="ECO:0007669"/>
    <property type="project" value="UniProtKB-UniRule"/>
</dbReference>
<keyword evidence="9" id="KW-0413">Isomerase</keyword>
<accession>A0A345ULN6</accession>
<dbReference type="NCBIfam" id="NF004384">
    <property type="entry name" value="PRK05748.1"/>
    <property type="match status" value="1"/>
</dbReference>
<dbReference type="PANTHER" id="PTHR30153:SF2">
    <property type="entry name" value="REPLICATIVE DNA HELICASE"/>
    <property type="match status" value="1"/>
</dbReference>
<keyword evidence="2 13" id="KW-0639">Primosome</keyword>
<protein>
    <recommendedName>
        <fullName evidence="12 13">Replicative DNA helicase</fullName>
        <ecNumber evidence="12 13">5.6.2.3</ecNumber>
    </recommendedName>
</protein>
<evidence type="ECO:0000256" key="8">
    <source>
        <dbReference type="ARBA" id="ARBA00023125"/>
    </source>
</evidence>